<dbReference type="Proteomes" id="UP000530514">
    <property type="component" value="Unassembled WGS sequence"/>
</dbReference>
<dbReference type="Pfam" id="PF00551">
    <property type="entry name" value="Formyl_trans_N"/>
    <property type="match status" value="1"/>
</dbReference>
<feature type="binding site" evidence="6">
    <location>
        <position position="106"/>
    </location>
    <ligand>
        <name>(6R)-10-formyltetrahydrofolate</name>
        <dbReference type="ChEBI" id="CHEBI:195366"/>
    </ligand>
</feature>
<feature type="active site" description="Proton donor" evidence="6">
    <location>
        <position position="108"/>
    </location>
</feature>
<dbReference type="InterPro" id="IPR036477">
    <property type="entry name" value="Formyl_transf_N_sf"/>
</dbReference>
<sequence length="191" mass="21092">MAIAVFASGNGSNFQALVESSRRENWPLPISLLICDRPGAKVLDRARACEVEAICVNPKAFPDKKAYEESVLAHLRQRKIEWIVLAGYMRLIGPTLLQAFPKRIVNIHPSLLPAFPGLNAIEKAFSYPVKVSGVTVHYVDEGIDTGPILAQQPVAIEEGDTLESFERKIHLAEHQLYPRVIQALIDGGKKS</sequence>
<comment type="catalytic activity">
    <reaction evidence="5 6">
        <text>N(1)-(5-phospho-beta-D-ribosyl)glycinamide + (6R)-10-formyltetrahydrofolate = N(2)-formyl-N(1)-(5-phospho-beta-D-ribosyl)glycinamide + (6S)-5,6,7,8-tetrahydrofolate + H(+)</text>
        <dbReference type="Rhea" id="RHEA:15053"/>
        <dbReference type="ChEBI" id="CHEBI:15378"/>
        <dbReference type="ChEBI" id="CHEBI:57453"/>
        <dbReference type="ChEBI" id="CHEBI:143788"/>
        <dbReference type="ChEBI" id="CHEBI:147286"/>
        <dbReference type="ChEBI" id="CHEBI:195366"/>
        <dbReference type="EC" id="2.1.2.2"/>
    </reaction>
</comment>
<proteinExistence type="inferred from homology"/>
<comment type="similarity">
    <text evidence="4 6">Belongs to the GART family.</text>
</comment>
<evidence type="ECO:0000256" key="1">
    <source>
        <dbReference type="ARBA" id="ARBA00005054"/>
    </source>
</evidence>
<dbReference type="Gene3D" id="3.40.50.170">
    <property type="entry name" value="Formyl transferase, N-terminal domain"/>
    <property type="match status" value="1"/>
</dbReference>
<comment type="pathway">
    <text evidence="1 6">Purine metabolism; IMP biosynthesis via de novo pathway; N(2)-formyl-N(1)-(5-phospho-D-ribosyl)glycinamide from N(1)-(5-phospho-D-ribosyl)glycinamide (10-formyl THF route): step 1/1.</text>
</comment>
<feature type="site" description="Raises pKa of active site His" evidence="6">
    <location>
        <position position="144"/>
    </location>
</feature>
<dbReference type="UniPathway" id="UPA00074">
    <property type="reaction ID" value="UER00126"/>
</dbReference>
<feature type="domain" description="Formyl transferase N-terminal" evidence="7">
    <location>
        <begin position="1"/>
        <end position="181"/>
    </location>
</feature>
<gene>
    <name evidence="6 8" type="primary">purN</name>
    <name evidence="8" type="ORF">H1164_10645</name>
</gene>
<dbReference type="RefSeq" id="WP_033101357.1">
    <property type="nucleotide sequence ID" value="NZ_JACEIP010000015.1"/>
</dbReference>
<evidence type="ECO:0000256" key="5">
    <source>
        <dbReference type="ARBA" id="ARBA00047664"/>
    </source>
</evidence>
<keyword evidence="2 6" id="KW-0808">Transferase</keyword>
<accession>A0A7W1XB76</accession>
<evidence type="ECO:0000256" key="4">
    <source>
        <dbReference type="ARBA" id="ARBA00038440"/>
    </source>
</evidence>
<reference evidence="8 9" key="1">
    <citation type="submission" date="2020-07" db="EMBL/GenBank/DDBJ databases">
        <authorList>
            <person name="Feng H."/>
        </authorList>
    </citation>
    <scope>NUCLEOTIDE SEQUENCE [LARGE SCALE GENOMIC DNA]</scope>
    <source>
        <strain evidence="9">s-11</strain>
    </source>
</reference>
<dbReference type="SUPFAM" id="SSF53328">
    <property type="entry name" value="Formyltransferase"/>
    <property type="match status" value="1"/>
</dbReference>
<dbReference type="PANTHER" id="PTHR43369">
    <property type="entry name" value="PHOSPHORIBOSYLGLYCINAMIDE FORMYLTRANSFERASE"/>
    <property type="match status" value="1"/>
</dbReference>
<dbReference type="PANTHER" id="PTHR43369:SF2">
    <property type="entry name" value="PHOSPHORIBOSYLGLYCINAMIDE FORMYLTRANSFERASE"/>
    <property type="match status" value="1"/>
</dbReference>
<dbReference type="GO" id="GO:0004644">
    <property type="term" value="F:phosphoribosylglycinamide formyltransferase activity"/>
    <property type="evidence" value="ECO:0007669"/>
    <property type="project" value="UniProtKB-UniRule"/>
</dbReference>
<comment type="function">
    <text evidence="6">Catalyzes the transfer of a formyl group from 10-formyltetrahydrofolate to 5-phospho-ribosyl-glycinamide (GAR), producing 5-phospho-ribosyl-N-formylglycinamide (FGAR) and tetrahydrofolate.</text>
</comment>
<keyword evidence="9" id="KW-1185">Reference proteome</keyword>
<dbReference type="InterPro" id="IPR004607">
    <property type="entry name" value="GART"/>
</dbReference>
<dbReference type="HAMAP" id="MF_01930">
    <property type="entry name" value="PurN"/>
    <property type="match status" value="1"/>
</dbReference>
<evidence type="ECO:0000256" key="3">
    <source>
        <dbReference type="ARBA" id="ARBA00022755"/>
    </source>
</evidence>
<feature type="binding site" evidence="6">
    <location>
        <begin position="11"/>
        <end position="13"/>
    </location>
    <ligand>
        <name>N(1)-(5-phospho-beta-D-ribosyl)glycinamide</name>
        <dbReference type="ChEBI" id="CHEBI:143788"/>
    </ligand>
</feature>
<dbReference type="AlphaFoldDB" id="A0A7W1XB76"/>
<dbReference type="FunFam" id="3.40.50.170:FF:000007">
    <property type="entry name" value="Phosphoribosylglycinamide formyltransferase"/>
    <property type="match status" value="1"/>
</dbReference>
<feature type="binding site" evidence="6">
    <location>
        <position position="64"/>
    </location>
    <ligand>
        <name>(6R)-10-formyltetrahydrofolate</name>
        <dbReference type="ChEBI" id="CHEBI:195366"/>
    </ligand>
</feature>
<dbReference type="CDD" id="cd08645">
    <property type="entry name" value="FMT_core_GART"/>
    <property type="match status" value="1"/>
</dbReference>
<feature type="binding site" evidence="6">
    <location>
        <begin position="89"/>
        <end position="92"/>
    </location>
    <ligand>
        <name>(6R)-10-formyltetrahydrofolate</name>
        <dbReference type="ChEBI" id="CHEBI:195366"/>
    </ligand>
</feature>
<organism evidence="8 9">
    <name type="scientific">Thermoactinomyces daqus</name>
    <dbReference type="NCBI Taxonomy" id="1329516"/>
    <lineage>
        <taxon>Bacteria</taxon>
        <taxon>Bacillati</taxon>
        <taxon>Bacillota</taxon>
        <taxon>Bacilli</taxon>
        <taxon>Bacillales</taxon>
        <taxon>Thermoactinomycetaceae</taxon>
        <taxon>Thermoactinomyces</taxon>
    </lineage>
</organism>
<dbReference type="GO" id="GO:0005829">
    <property type="term" value="C:cytosol"/>
    <property type="evidence" value="ECO:0007669"/>
    <property type="project" value="TreeGrafter"/>
</dbReference>
<dbReference type="EMBL" id="JACEIP010000015">
    <property type="protein sequence ID" value="MBA4543353.1"/>
    <property type="molecule type" value="Genomic_DNA"/>
</dbReference>
<evidence type="ECO:0000313" key="8">
    <source>
        <dbReference type="EMBL" id="MBA4543353.1"/>
    </source>
</evidence>
<protein>
    <recommendedName>
        <fullName evidence="6">Phosphoribosylglycinamide formyltransferase</fullName>
        <ecNumber evidence="6">2.1.2.2</ecNumber>
    </recommendedName>
    <alternativeName>
        <fullName evidence="6">5'-phosphoribosylglycinamide transformylase</fullName>
    </alternativeName>
    <alternativeName>
        <fullName evidence="6">GAR transformylase</fullName>
        <shortName evidence="6">GART</shortName>
    </alternativeName>
</protein>
<evidence type="ECO:0000313" key="9">
    <source>
        <dbReference type="Proteomes" id="UP000530514"/>
    </source>
</evidence>
<dbReference type="OrthoDB" id="9806170at2"/>
<evidence type="ECO:0000256" key="2">
    <source>
        <dbReference type="ARBA" id="ARBA00022679"/>
    </source>
</evidence>
<keyword evidence="3 6" id="KW-0658">Purine biosynthesis</keyword>
<dbReference type="EC" id="2.1.2.2" evidence="6"/>
<name>A0A7W1XB76_9BACL</name>
<dbReference type="GO" id="GO:0006189">
    <property type="term" value="P:'de novo' IMP biosynthetic process"/>
    <property type="evidence" value="ECO:0007669"/>
    <property type="project" value="UniProtKB-UniRule"/>
</dbReference>
<dbReference type="InterPro" id="IPR001555">
    <property type="entry name" value="GART_AS"/>
</dbReference>
<dbReference type="NCBIfam" id="TIGR00639">
    <property type="entry name" value="PurN"/>
    <property type="match status" value="1"/>
</dbReference>
<evidence type="ECO:0000256" key="6">
    <source>
        <dbReference type="HAMAP-Rule" id="MF_01930"/>
    </source>
</evidence>
<dbReference type="PROSITE" id="PS00373">
    <property type="entry name" value="GART"/>
    <property type="match status" value="1"/>
</dbReference>
<dbReference type="InterPro" id="IPR002376">
    <property type="entry name" value="Formyl_transf_N"/>
</dbReference>
<comment type="caution">
    <text evidence="8">The sequence shown here is derived from an EMBL/GenBank/DDBJ whole genome shotgun (WGS) entry which is preliminary data.</text>
</comment>
<evidence type="ECO:0000259" key="7">
    <source>
        <dbReference type="Pfam" id="PF00551"/>
    </source>
</evidence>